<dbReference type="OrthoDB" id="10352086at2759"/>
<dbReference type="AlphaFoldDB" id="A0A0D0BCS8"/>
<feature type="transmembrane region" description="Helical" evidence="1">
    <location>
        <begin position="58"/>
        <end position="80"/>
    </location>
</feature>
<keyword evidence="1" id="KW-0472">Membrane</keyword>
<reference evidence="3" key="2">
    <citation type="submission" date="2015-01" db="EMBL/GenBank/DDBJ databases">
        <title>Evolutionary Origins and Diversification of the Mycorrhizal Mutualists.</title>
        <authorList>
            <consortium name="DOE Joint Genome Institute"/>
            <consortium name="Mycorrhizal Genomics Consortium"/>
            <person name="Kohler A."/>
            <person name="Kuo A."/>
            <person name="Nagy L.G."/>
            <person name="Floudas D."/>
            <person name="Copeland A."/>
            <person name="Barry K.W."/>
            <person name="Cichocki N."/>
            <person name="Veneault-Fourrey C."/>
            <person name="LaButti K."/>
            <person name="Lindquist E.A."/>
            <person name="Lipzen A."/>
            <person name="Lundell T."/>
            <person name="Morin E."/>
            <person name="Murat C."/>
            <person name="Riley R."/>
            <person name="Ohm R."/>
            <person name="Sun H."/>
            <person name="Tunlid A."/>
            <person name="Henrissat B."/>
            <person name="Grigoriev I.V."/>
            <person name="Hibbett D.S."/>
            <person name="Martin F."/>
        </authorList>
    </citation>
    <scope>NUCLEOTIDE SEQUENCE [LARGE SCALE GENOMIC DNA]</scope>
    <source>
        <strain evidence="3">UH-Slu-Lm8-n1</strain>
    </source>
</reference>
<dbReference type="Proteomes" id="UP000054485">
    <property type="component" value="Unassembled WGS sequence"/>
</dbReference>
<protein>
    <submittedName>
        <fullName evidence="2">Uncharacterized protein</fullName>
    </submittedName>
</protein>
<organism evidence="2 3">
    <name type="scientific">Suillus luteus UH-Slu-Lm8-n1</name>
    <dbReference type="NCBI Taxonomy" id="930992"/>
    <lineage>
        <taxon>Eukaryota</taxon>
        <taxon>Fungi</taxon>
        <taxon>Dikarya</taxon>
        <taxon>Basidiomycota</taxon>
        <taxon>Agaricomycotina</taxon>
        <taxon>Agaricomycetes</taxon>
        <taxon>Agaricomycetidae</taxon>
        <taxon>Boletales</taxon>
        <taxon>Suillineae</taxon>
        <taxon>Suillaceae</taxon>
        <taxon>Suillus</taxon>
    </lineage>
</organism>
<proteinExistence type="predicted"/>
<keyword evidence="3" id="KW-1185">Reference proteome</keyword>
<dbReference type="STRING" id="930992.A0A0D0BCS8"/>
<sequence length="130" mass="14162">MYELLYGSFRELSCSSAMNSTTHPLAFVICNTACLPPIIIPFYIFLRQRLFDNIPDTYVALAAPLLTFWFMSCPTVLVVLSGDGSINIAYASPRKSSPETWQWLGKNAGLGCATSLWGGDGEENTGAVEA</sequence>
<accession>A0A0D0BCS8</accession>
<dbReference type="HOGENOM" id="CLU_1939511_0_0_1"/>
<name>A0A0D0BCS8_9AGAM</name>
<dbReference type="EMBL" id="KN835275">
    <property type="protein sequence ID" value="KIK41228.1"/>
    <property type="molecule type" value="Genomic_DNA"/>
</dbReference>
<gene>
    <name evidence="2" type="ORF">CY34DRAFT_806327</name>
</gene>
<keyword evidence="1" id="KW-0812">Transmembrane</keyword>
<dbReference type="InParanoid" id="A0A0D0BCS8"/>
<keyword evidence="1" id="KW-1133">Transmembrane helix</keyword>
<feature type="transmembrane region" description="Helical" evidence="1">
    <location>
        <begin position="25"/>
        <end position="46"/>
    </location>
</feature>
<evidence type="ECO:0000313" key="2">
    <source>
        <dbReference type="EMBL" id="KIK41228.1"/>
    </source>
</evidence>
<reference evidence="2 3" key="1">
    <citation type="submission" date="2014-04" db="EMBL/GenBank/DDBJ databases">
        <authorList>
            <consortium name="DOE Joint Genome Institute"/>
            <person name="Kuo A."/>
            <person name="Ruytinx J."/>
            <person name="Rineau F."/>
            <person name="Colpaert J."/>
            <person name="Kohler A."/>
            <person name="Nagy L.G."/>
            <person name="Floudas D."/>
            <person name="Copeland A."/>
            <person name="Barry K.W."/>
            <person name="Cichocki N."/>
            <person name="Veneault-Fourrey C."/>
            <person name="LaButti K."/>
            <person name="Lindquist E.A."/>
            <person name="Lipzen A."/>
            <person name="Lundell T."/>
            <person name="Morin E."/>
            <person name="Murat C."/>
            <person name="Sun H."/>
            <person name="Tunlid A."/>
            <person name="Henrissat B."/>
            <person name="Grigoriev I.V."/>
            <person name="Hibbett D.S."/>
            <person name="Martin F."/>
            <person name="Nordberg H.P."/>
            <person name="Cantor M.N."/>
            <person name="Hua S.X."/>
        </authorList>
    </citation>
    <scope>NUCLEOTIDE SEQUENCE [LARGE SCALE GENOMIC DNA]</scope>
    <source>
        <strain evidence="2 3">UH-Slu-Lm8-n1</strain>
    </source>
</reference>
<evidence type="ECO:0000256" key="1">
    <source>
        <dbReference type="SAM" id="Phobius"/>
    </source>
</evidence>
<evidence type="ECO:0000313" key="3">
    <source>
        <dbReference type="Proteomes" id="UP000054485"/>
    </source>
</evidence>